<dbReference type="PROSITE" id="PS51898">
    <property type="entry name" value="TYR_RECOMBINASE"/>
    <property type="match status" value="1"/>
</dbReference>
<sequence>MIKKVVVKMKNPNGYGCIRLMSGNRRRPYAFIATINGRQKYIAAFETIYDAKVFQAKFFEDNHRDFLPSHKKISFAELYFRWLSFHKDEDRILSKSTLTGYEYAYSHCSTLYNKCFPDLQYLDLQAVINCMRKNGLSYSSCKKVKNLLSLMYKYAIKANICRTNYALLLSIGRNHPVYPHHVISRQKINRLWNALDYPGVDTVLILLYTGMRVSEMLNIVKAEVNLRQKYIRITHSKTASGIRVIPIHSRILPLVQARINKPSQYLICDNTGKPYDYARYRATVWHKVMKQIRGEKHTPHDTRHTFTTLLDNAGANENAKRKILGHATGDVTDRVYTHKSLRQLRKSIELLK</sequence>
<dbReference type="InterPro" id="IPR002104">
    <property type="entry name" value="Integrase_catalytic"/>
</dbReference>
<evidence type="ECO:0000313" key="8">
    <source>
        <dbReference type="Proteomes" id="UP001605989"/>
    </source>
</evidence>
<comment type="similarity">
    <text evidence="1">Belongs to the 'phage' integrase family.</text>
</comment>
<evidence type="ECO:0000256" key="4">
    <source>
        <dbReference type="PROSITE-ProRule" id="PRU01248"/>
    </source>
</evidence>
<evidence type="ECO:0000256" key="2">
    <source>
        <dbReference type="ARBA" id="ARBA00023125"/>
    </source>
</evidence>
<proteinExistence type="inferred from homology"/>
<evidence type="ECO:0000313" key="7">
    <source>
        <dbReference type="EMBL" id="MFG6273253.1"/>
    </source>
</evidence>
<evidence type="ECO:0000256" key="3">
    <source>
        <dbReference type="ARBA" id="ARBA00023172"/>
    </source>
</evidence>
<dbReference type="InterPro" id="IPR010998">
    <property type="entry name" value="Integrase_recombinase_N"/>
</dbReference>
<dbReference type="InterPro" id="IPR050090">
    <property type="entry name" value="Tyrosine_recombinase_XerCD"/>
</dbReference>
<keyword evidence="2 4" id="KW-0238">DNA-binding</keyword>
<gene>
    <name evidence="7" type="ORF">ACGTZG_08635</name>
</gene>
<dbReference type="InterPro" id="IPR011010">
    <property type="entry name" value="DNA_brk_join_enz"/>
</dbReference>
<dbReference type="PANTHER" id="PTHR30349:SF41">
    <property type="entry name" value="INTEGRASE_RECOMBINASE PROTEIN MJ0367-RELATED"/>
    <property type="match status" value="1"/>
</dbReference>
<organism evidence="7 8">
    <name type="scientific">Megasphaera hexanoica</name>
    <dbReference type="NCBI Taxonomy" id="1675036"/>
    <lineage>
        <taxon>Bacteria</taxon>
        <taxon>Bacillati</taxon>
        <taxon>Bacillota</taxon>
        <taxon>Negativicutes</taxon>
        <taxon>Veillonellales</taxon>
        <taxon>Veillonellaceae</taxon>
        <taxon>Megasphaera</taxon>
    </lineage>
</organism>
<reference evidence="7 8" key="1">
    <citation type="submission" date="2024-10" db="EMBL/GenBank/DDBJ databases">
        <authorList>
            <person name="Sang B.-I."/>
            <person name="Prabhaharan D."/>
        </authorList>
    </citation>
    <scope>NUCLEOTIDE SEQUENCE [LARGE SCALE GENOMIC DNA]</scope>
    <source>
        <strain evidence="7 8">MH</strain>
    </source>
</reference>
<feature type="domain" description="Core-binding (CB)" evidence="6">
    <location>
        <begin position="73"/>
        <end position="156"/>
    </location>
</feature>
<dbReference type="Gene3D" id="1.10.150.130">
    <property type="match status" value="1"/>
</dbReference>
<dbReference type="Gene3D" id="1.10.443.10">
    <property type="entry name" value="Intergrase catalytic core"/>
    <property type="match status" value="1"/>
</dbReference>
<dbReference type="InterPro" id="IPR044068">
    <property type="entry name" value="CB"/>
</dbReference>
<keyword evidence="3" id="KW-0233">DNA recombination</keyword>
<keyword evidence="8" id="KW-1185">Reference proteome</keyword>
<protein>
    <submittedName>
        <fullName evidence="7">Tyrosine-type recombinase/integrase</fullName>
    </submittedName>
</protein>
<dbReference type="Pfam" id="PF00589">
    <property type="entry name" value="Phage_integrase"/>
    <property type="match status" value="1"/>
</dbReference>
<name>A0ABW7DPE5_9FIRM</name>
<evidence type="ECO:0000259" key="6">
    <source>
        <dbReference type="PROSITE" id="PS51900"/>
    </source>
</evidence>
<accession>A0ABW7DPE5</accession>
<dbReference type="InterPro" id="IPR013762">
    <property type="entry name" value="Integrase-like_cat_sf"/>
</dbReference>
<dbReference type="PROSITE" id="PS51900">
    <property type="entry name" value="CB"/>
    <property type="match status" value="1"/>
</dbReference>
<dbReference type="SUPFAM" id="SSF56349">
    <property type="entry name" value="DNA breaking-rejoining enzymes"/>
    <property type="match status" value="1"/>
</dbReference>
<dbReference type="PANTHER" id="PTHR30349">
    <property type="entry name" value="PHAGE INTEGRASE-RELATED"/>
    <property type="match status" value="1"/>
</dbReference>
<dbReference type="EMBL" id="JBIEKR010000006">
    <property type="protein sequence ID" value="MFG6273253.1"/>
    <property type="molecule type" value="Genomic_DNA"/>
</dbReference>
<dbReference type="CDD" id="cd00796">
    <property type="entry name" value="INT_Rci_Hp1_C"/>
    <property type="match status" value="1"/>
</dbReference>
<evidence type="ECO:0000259" key="5">
    <source>
        <dbReference type="PROSITE" id="PS51898"/>
    </source>
</evidence>
<feature type="domain" description="Tyr recombinase" evidence="5">
    <location>
        <begin position="178"/>
        <end position="349"/>
    </location>
</feature>
<dbReference type="Proteomes" id="UP001605989">
    <property type="component" value="Unassembled WGS sequence"/>
</dbReference>
<comment type="caution">
    <text evidence="7">The sequence shown here is derived from an EMBL/GenBank/DDBJ whole genome shotgun (WGS) entry which is preliminary data.</text>
</comment>
<evidence type="ECO:0000256" key="1">
    <source>
        <dbReference type="ARBA" id="ARBA00008857"/>
    </source>
</evidence>